<dbReference type="Proteomes" id="UP000326289">
    <property type="component" value="Unassembled WGS sequence"/>
</dbReference>
<proteinExistence type="predicted"/>
<sequence length="189" mass="21922">MPELLQSKDVQDELKEVPFTPQREVGWKKRPIREIVRIRLCKAQIIPKKELDYMKEHPEDMEWLERKVKPRFWSQFLAQLNSHYQAKEEEKAYQSLHVTTTICKLIIVDDTSRDSSSSAHSGKSVSRGRTRRPQPKCEECGGTDIYFFRKTCGDCRGARMNPAYPELACGECGGRGSVRDRRVNCGCRR</sequence>
<gene>
    <name evidence="2" type="ORF">BDV30DRAFT_55589</name>
</gene>
<evidence type="ECO:0000313" key="3">
    <source>
        <dbReference type="Proteomes" id="UP000326289"/>
    </source>
</evidence>
<dbReference type="EMBL" id="ML732923">
    <property type="protein sequence ID" value="KAB8266998.1"/>
    <property type="molecule type" value="Genomic_DNA"/>
</dbReference>
<reference evidence="2 3" key="1">
    <citation type="submission" date="2019-04" db="EMBL/GenBank/DDBJ databases">
        <title>Fungal friends and foes A comparative genomics study of 23 Aspergillus species from section Flavi.</title>
        <authorList>
            <consortium name="DOE Joint Genome Institute"/>
            <person name="Kjaerbolling I."/>
            <person name="Vesth T.C."/>
            <person name="Frisvad J.C."/>
            <person name="Nybo J.L."/>
            <person name="Theobald S."/>
            <person name="Kildgaard S."/>
            <person name="Petersen T.I."/>
            <person name="Kuo A."/>
            <person name="Sato A."/>
            <person name="Lyhne E.K."/>
            <person name="Kogle M.E."/>
            <person name="Wiebenga A."/>
            <person name="Kun R.S."/>
            <person name="Lubbers R.J."/>
            <person name="Makela M.R."/>
            <person name="Barry K."/>
            <person name="Chovatia M."/>
            <person name="Clum A."/>
            <person name="Daum C."/>
            <person name="Haridas S."/>
            <person name="He G."/>
            <person name="LaButti K."/>
            <person name="Lipzen A."/>
            <person name="Mondo S."/>
            <person name="Pangilinan J."/>
            <person name="Riley R."/>
            <person name="Salamov A."/>
            <person name="Simmons B.A."/>
            <person name="Magnuson J.K."/>
            <person name="Henrissat B."/>
            <person name="Mortensen U.H."/>
            <person name="Larsen T.O."/>
            <person name="De vries R.P."/>
            <person name="Grigoriev I.V."/>
            <person name="Machida M."/>
            <person name="Baker S.E."/>
            <person name="Andersen M.R."/>
        </authorList>
    </citation>
    <scope>NUCLEOTIDE SEQUENCE [LARGE SCALE GENOMIC DNA]</scope>
    <source>
        <strain evidence="2 3">CBS 117635</strain>
    </source>
</reference>
<organism evidence="2 3">
    <name type="scientific">Aspergillus minisclerotigenes</name>
    <dbReference type="NCBI Taxonomy" id="656917"/>
    <lineage>
        <taxon>Eukaryota</taxon>
        <taxon>Fungi</taxon>
        <taxon>Dikarya</taxon>
        <taxon>Ascomycota</taxon>
        <taxon>Pezizomycotina</taxon>
        <taxon>Eurotiomycetes</taxon>
        <taxon>Eurotiomycetidae</taxon>
        <taxon>Eurotiales</taxon>
        <taxon>Aspergillaceae</taxon>
        <taxon>Aspergillus</taxon>
        <taxon>Aspergillus subgen. Circumdati</taxon>
    </lineage>
</organism>
<keyword evidence="3" id="KW-1185">Reference proteome</keyword>
<name>A0A5N6IKT1_9EURO</name>
<feature type="compositionally biased region" description="Low complexity" evidence="1">
    <location>
        <begin position="114"/>
        <end position="125"/>
    </location>
</feature>
<dbReference type="AlphaFoldDB" id="A0A5N6IKT1"/>
<accession>A0A5N6IKT1</accession>
<evidence type="ECO:0000313" key="2">
    <source>
        <dbReference type="EMBL" id="KAB8266998.1"/>
    </source>
</evidence>
<protein>
    <submittedName>
        <fullName evidence="2">Uncharacterized protein</fullName>
    </submittedName>
</protein>
<feature type="region of interest" description="Disordered" evidence="1">
    <location>
        <begin position="113"/>
        <end position="135"/>
    </location>
</feature>
<evidence type="ECO:0000256" key="1">
    <source>
        <dbReference type="SAM" id="MobiDB-lite"/>
    </source>
</evidence>